<dbReference type="Pfam" id="PF00561">
    <property type="entry name" value="Abhydrolase_1"/>
    <property type="match status" value="1"/>
</dbReference>
<dbReference type="PANTHER" id="PTHR43433">
    <property type="entry name" value="HYDROLASE, ALPHA/BETA FOLD FAMILY PROTEIN"/>
    <property type="match status" value="1"/>
</dbReference>
<dbReference type="InterPro" id="IPR000073">
    <property type="entry name" value="AB_hydrolase_1"/>
</dbReference>
<dbReference type="GO" id="GO:0004806">
    <property type="term" value="F:triacylglycerol lipase activity"/>
    <property type="evidence" value="ECO:0007669"/>
    <property type="project" value="TreeGrafter"/>
</dbReference>
<keyword evidence="2" id="KW-0378">Hydrolase</keyword>
<dbReference type="STRING" id="1220578.FPE01S_02_06920"/>
<dbReference type="InterPro" id="IPR050471">
    <property type="entry name" value="AB_hydrolase"/>
</dbReference>
<accession>A0A0E9N1S9</accession>
<dbReference type="SUPFAM" id="SSF53474">
    <property type="entry name" value="alpha/beta-Hydrolases"/>
    <property type="match status" value="1"/>
</dbReference>
<protein>
    <submittedName>
        <fullName evidence="2">Putative hydrolase</fullName>
    </submittedName>
</protein>
<dbReference type="AlphaFoldDB" id="A0A0E9N1S9"/>
<dbReference type="PRINTS" id="PR00111">
    <property type="entry name" value="ABHYDROLASE"/>
</dbReference>
<dbReference type="PANTHER" id="PTHR43433:SF5">
    <property type="entry name" value="AB HYDROLASE-1 DOMAIN-CONTAINING PROTEIN"/>
    <property type="match status" value="1"/>
</dbReference>
<dbReference type="RefSeq" id="WP_217998212.1">
    <property type="nucleotide sequence ID" value="NZ_BBWV01000002.1"/>
</dbReference>
<evidence type="ECO:0000313" key="2">
    <source>
        <dbReference type="EMBL" id="GAO43586.1"/>
    </source>
</evidence>
<name>A0A0E9N1S9_9BACT</name>
<evidence type="ECO:0000313" key="3">
    <source>
        <dbReference type="Proteomes" id="UP000033121"/>
    </source>
</evidence>
<keyword evidence="3" id="KW-1185">Reference proteome</keyword>
<reference evidence="2 3" key="1">
    <citation type="submission" date="2015-04" db="EMBL/GenBank/DDBJ databases">
        <title>Whole genome shotgun sequence of Flavihumibacter petaseus NBRC 106054.</title>
        <authorList>
            <person name="Miyazawa S."/>
            <person name="Hosoyama A."/>
            <person name="Hashimoto M."/>
            <person name="Noguchi M."/>
            <person name="Tsuchikane K."/>
            <person name="Ohji S."/>
            <person name="Yamazoe A."/>
            <person name="Ichikawa N."/>
            <person name="Kimura A."/>
            <person name="Fujita N."/>
        </authorList>
    </citation>
    <scope>NUCLEOTIDE SEQUENCE [LARGE SCALE GENOMIC DNA]</scope>
    <source>
        <strain evidence="2 3">NBRC 106054</strain>
    </source>
</reference>
<dbReference type="Gene3D" id="3.40.50.1820">
    <property type="entry name" value="alpha/beta hydrolase"/>
    <property type="match status" value="1"/>
</dbReference>
<comment type="caution">
    <text evidence="2">The sequence shown here is derived from an EMBL/GenBank/DDBJ whole genome shotgun (WGS) entry which is preliminary data.</text>
</comment>
<organism evidence="2 3">
    <name type="scientific">Flavihumibacter petaseus NBRC 106054</name>
    <dbReference type="NCBI Taxonomy" id="1220578"/>
    <lineage>
        <taxon>Bacteria</taxon>
        <taxon>Pseudomonadati</taxon>
        <taxon>Bacteroidota</taxon>
        <taxon>Chitinophagia</taxon>
        <taxon>Chitinophagales</taxon>
        <taxon>Chitinophagaceae</taxon>
        <taxon>Flavihumibacter</taxon>
    </lineage>
</organism>
<feature type="domain" description="AB hydrolase-1" evidence="1">
    <location>
        <begin position="26"/>
        <end position="163"/>
    </location>
</feature>
<dbReference type="Proteomes" id="UP000033121">
    <property type="component" value="Unassembled WGS sequence"/>
</dbReference>
<dbReference type="EMBL" id="BBWV01000002">
    <property type="protein sequence ID" value="GAO43586.1"/>
    <property type="molecule type" value="Genomic_DNA"/>
</dbReference>
<evidence type="ECO:0000259" key="1">
    <source>
        <dbReference type="Pfam" id="PF00561"/>
    </source>
</evidence>
<sequence length="260" mass="28499">MANFINGYAEINGLRLYYEIHGKGSPLVLIHGGGSTIQTTFGRIIPLLTNNRQVIAVDLQAHGRSGDRDQEVSFEQDADDIAGLLQHLRIPAADFLGFSNGGTTALQITIRHPEIVNRIITIAALAQRSGMPEAFWDFMKNASLEFMPVQLQEAYKAVAPDPEKLIVMHDKDARRMVHFTDIPEEQLKAISKPVMIIIGDRDVILPEHAVALHRMISGARLVILPGAHGECIGEITTIPAEAATLDFPVLPLIDTFLKGS</sequence>
<proteinExistence type="predicted"/>
<dbReference type="InterPro" id="IPR029058">
    <property type="entry name" value="AB_hydrolase_fold"/>
</dbReference>
<gene>
    <name evidence="2" type="ORF">FPE01S_02_06920</name>
</gene>
<dbReference type="GO" id="GO:0046503">
    <property type="term" value="P:glycerolipid catabolic process"/>
    <property type="evidence" value="ECO:0007669"/>
    <property type="project" value="TreeGrafter"/>
</dbReference>